<evidence type="ECO:0000259" key="7">
    <source>
        <dbReference type="Pfam" id="PF16901"/>
    </source>
</evidence>
<dbReference type="AlphaFoldDB" id="A0A2M9BBT7"/>
<dbReference type="PANTHER" id="PTHR11985">
    <property type="entry name" value="GLYCEROL-3-PHOSPHATE DEHYDROGENASE"/>
    <property type="match status" value="1"/>
</dbReference>
<sequence length="585" mass="63598">MVTQSRKTGAARENVRGIADRPNAQVLIIGGGINGISTFRDLALQGVDVVLVERGDYVSGASSASSHMIHGGIRYLENGEFRLVRESVQERNGLLRTAPHYVKPLKTTVPIFSTFSGIVAAPLRFLTHKQGTPKERGALLIKTGLTLYDSFSRDGGSVPRHEFRGRKESLRQLPKLNPGIKYTATYFDASVHDPERLALDVLHDGLATGSHARSANYVEAIGMGADGVRLRDLLDGTEFTVTADVVVNTSGPWTDLTNDALGLATAYMGGTKGSHIVLDHPELLAALDGRELFFEHSDGRIVLIYPLAGRVLVGTTDIDADPREPSVCTDEEVDYFFDLIVHVFPEVAVDRSQIVYSFSGIRPLPKHDDTQPGFVSRDYNIVPSTIASMPGTTLLSLVGGKWTTFRALGEHLGNEVLELLGLTRTVSTVGLAIGGGVGYPTTDAARRVWLASHSDEIGAERAQQLLERYGTRAESVIEYSVEHGDTALEHSSEYSRPEIEFLARTESVVHLVDLLLRRTNLVFRGALTTELLDELADVLAGALGWTPQRRDEEVRDSVEFLRTAHRVSLAASSGEPSLAALTAVE</sequence>
<dbReference type="Pfam" id="PF16901">
    <property type="entry name" value="DAO_C"/>
    <property type="match status" value="1"/>
</dbReference>
<keyword evidence="4" id="KW-0274">FAD</keyword>
<reference evidence="8 9" key="1">
    <citation type="submission" date="2017-11" db="EMBL/GenBank/DDBJ databases">
        <title>Genomic Encyclopedia of Archaeal and Bacterial Type Strains, Phase II (KMG-II): From Individual Species to Whole Genera.</title>
        <authorList>
            <person name="Goeker M."/>
        </authorList>
    </citation>
    <scope>NUCLEOTIDE SEQUENCE [LARGE SCALE GENOMIC DNA]</scope>
    <source>
        <strain evidence="8 9">DSM 25625</strain>
    </source>
</reference>
<evidence type="ECO:0000256" key="4">
    <source>
        <dbReference type="ARBA" id="ARBA00022827"/>
    </source>
</evidence>
<dbReference type="EMBL" id="PGFB01000005">
    <property type="protein sequence ID" value="PJJ55406.1"/>
    <property type="molecule type" value="Genomic_DNA"/>
</dbReference>
<evidence type="ECO:0000256" key="1">
    <source>
        <dbReference type="ARBA" id="ARBA00001974"/>
    </source>
</evidence>
<dbReference type="PRINTS" id="PR01001">
    <property type="entry name" value="FADG3PDH"/>
</dbReference>
<protein>
    <submittedName>
        <fullName evidence="8">Glycerol-3-phosphate dehydrogenase</fullName>
    </submittedName>
</protein>
<dbReference type="RefSeq" id="WP_245861732.1">
    <property type="nucleotide sequence ID" value="NZ_PGFB01000005.1"/>
</dbReference>
<dbReference type="GO" id="GO:0046168">
    <property type="term" value="P:glycerol-3-phosphate catabolic process"/>
    <property type="evidence" value="ECO:0007669"/>
    <property type="project" value="TreeGrafter"/>
</dbReference>
<name>A0A2M9BBT7_9MICO</name>
<feature type="domain" description="FAD dependent oxidoreductase" evidence="6">
    <location>
        <begin position="26"/>
        <end position="395"/>
    </location>
</feature>
<dbReference type="Proteomes" id="UP000230161">
    <property type="component" value="Unassembled WGS sequence"/>
</dbReference>
<dbReference type="InterPro" id="IPR031656">
    <property type="entry name" value="DAO_C"/>
</dbReference>
<evidence type="ECO:0000313" key="9">
    <source>
        <dbReference type="Proteomes" id="UP000230161"/>
    </source>
</evidence>
<gene>
    <name evidence="8" type="ORF">CLV54_2749</name>
</gene>
<dbReference type="Gene3D" id="1.10.8.870">
    <property type="entry name" value="Alpha-glycerophosphate oxidase, cap domain"/>
    <property type="match status" value="1"/>
</dbReference>
<keyword evidence="5" id="KW-0560">Oxidoreductase</keyword>
<dbReference type="Gene3D" id="3.50.50.60">
    <property type="entry name" value="FAD/NAD(P)-binding domain"/>
    <property type="match status" value="1"/>
</dbReference>
<evidence type="ECO:0000313" key="8">
    <source>
        <dbReference type="EMBL" id="PJJ55406.1"/>
    </source>
</evidence>
<evidence type="ECO:0000256" key="3">
    <source>
        <dbReference type="ARBA" id="ARBA00022630"/>
    </source>
</evidence>
<dbReference type="SUPFAM" id="SSF51905">
    <property type="entry name" value="FAD/NAD(P)-binding domain"/>
    <property type="match status" value="1"/>
</dbReference>
<comment type="cofactor">
    <cofactor evidence="1">
        <name>FAD</name>
        <dbReference type="ChEBI" id="CHEBI:57692"/>
    </cofactor>
</comment>
<dbReference type="Pfam" id="PF01266">
    <property type="entry name" value="DAO"/>
    <property type="match status" value="1"/>
</dbReference>
<evidence type="ECO:0000259" key="6">
    <source>
        <dbReference type="Pfam" id="PF01266"/>
    </source>
</evidence>
<dbReference type="InterPro" id="IPR038299">
    <property type="entry name" value="DAO_C_sf"/>
</dbReference>
<dbReference type="InterPro" id="IPR006076">
    <property type="entry name" value="FAD-dep_OxRdtase"/>
</dbReference>
<keyword evidence="3" id="KW-0285">Flavoprotein</keyword>
<evidence type="ECO:0000256" key="5">
    <source>
        <dbReference type="ARBA" id="ARBA00023002"/>
    </source>
</evidence>
<comment type="similarity">
    <text evidence="2">Belongs to the FAD-dependent glycerol-3-phosphate dehydrogenase family.</text>
</comment>
<feature type="domain" description="Alpha-glycerophosphate oxidase C-terminal" evidence="7">
    <location>
        <begin position="428"/>
        <end position="550"/>
    </location>
</feature>
<comment type="caution">
    <text evidence="8">The sequence shown here is derived from an EMBL/GenBank/DDBJ whole genome shotgun (WGS) entry which is preliminary data.</text>
</comment>
<dbReference type="InterPro" id="IPR036188">
    <property type="entry name" value="FAD/NAD-bd_sf"/>
</dbReference>
<dbReference type="PANTHER" id="PTHR11985:SF15">
    <property type="entry name" value="GLYCEROL-3-PHOSPHATE DEHYDROGENASE, MITOCHONDRIAL"/>
    <property type="match status" value="1"/>
</dbReference>
<keyword evidence="9" id="KW-1185">Reference proteome</keyword>
<evidence type="ECO:0000256" key="2">
    <source>
        <dbReference type="ARBA" id="ARBA00007330"/>
    </source>
</evidence>
<dbReference type="Gene3D" id="3.30.9.10">
    <property type="entry name" value="D-Amino Acid Oxidase, subunit A, domain 2"/>
    <property type="match status" value="1"/>
</dbReference>
<dbReference type="InterPro" id="IPR000447">
    <property type="entry name" value="G3P_DH_FAD-dep"/>
</dbReference>
<dbReference type="GO" id="GO:0004368">
    <property type="term" value="F:glycerol-3-phosphate dehydrogenase (quinone) activity"/>
    <property type="evidence" value="ECO:0007669"/>
    <property type="project" value="InterPro"/>
</dbReference>
<organism evidence="8 9">
    <name type="scientific">Compostimonas suwonensis</name>
    <dbReference type="NCBI Taxonomy" id="1048394"/>
    <lineage>
        <taxon>Bacteria</taxon>
        <taxon>Bacillati</taxon>
        <taxon>Actinomycetota</taxon>
        <taxon>Actinomycetes</taxon>
        <taxon>Micrococcales</taxon>
        <taxon>Microbacteriaceae</taxon>
        <taxon>Compostimonas</taxon>
    </lineage>
</organism>
<accession>A0A2M9BBT7</accession>
<proteinExistence type="inferred from homology"/>